<name>A0ACC1JCX4_9FUNG</name>
<proteinExistence type="predicted"/>
<organism evidence="1 2">
    <name type="scientific">Linderina macrospora</name>
    <dbReference type="NCBI Taxonomy" id="4868"/>
    <lineage>
        <taxon>Eukaryota</taxon>
        <taxon>Fungi</taxon>
        <taxon>Fungi incertae sedis</taxon>
        <taxon>Zoopagomycota</taxon>
        <taxon>Kickxellomycotina</taxon>
        <taxon>Kickxellomycetes</taxon>
        <taxon>Kickxellales</taxon>
        <taxon>Kickxellaceae</taxon>
        <taxon>Linderina</taxon>
    </lineage>
</organism>
<feature type="non-terminal residue" evidence="1">
    <location>
        <position position="1"/>
    </location>
</feature>
<evidence type="ECO:0000313" key="2">
    <source>
        <dbReference type="Proteomes" id="UP001150603"/>
    </source>
</evidence>
<comment type="caution">
    <text evidence="1">The sequence shown here is derived from an EMBL/GenBank/DDBJ whole genome shotgun (WGS) entry which is preliminary data.</text>
</comment>
<evidence type="ECO:0000313" key="1">
    <source>
        <dbReference type="EMBL" id="KAJ1946958.1"/>
    </source>
</evidence>
<reference evidence="1" key="1">
    <citation type="submission" date="2022-07" db="EMBL/GenBank/DDBJ databases">
        <title>Phylogenomic reconstructions and comparative analyses of Kickxellomycotina fungi.</title>
        <authorList>
            <person name="Reynolds N.K."/>
            <person name="Stajich J.E."/>
            <person name="Barry K."/>
            <person name="Grigoriev I.V."/>
            <person name="Crous P."/>
            <person name="Smith M.E."/>
        </authorList>
    </citation>
    <scope>NUCLEOTIDE SEQUENCE</scope>
    <source>
        <strain evidence="1">NRRL 5244</strain>
    </source>
</reference>
<dbReference type="Proteomes" id="UP001150603">
    <property type="component" value="Unassembled WGS sequence"/>
</dbReference>
<protein>
    <submittedName>
        <fullName evidence="1">Uncharacterized protein</fullName>
    </submittedName>
</protein>
<gene>
    <name evidence="1" type="ORF">FBU59_001931</name>
</gene>
<sequence>PSRISGIPNIYAVAYSLDNGNIIAPVGRVKTEQYKTLGIDKGGMISLRIPETTVKELASSSGVPAVRLAILAPEASSDVTVGQWAADSVIFSLGKANSEESPKAEEKSSANANTGSVASSSASAN</sequence>
<accession>A0ACC1JCX4</accession>
<dbReference type="EMBL" id="JANBPW010000977">
    <property type="protein sequence ID" value="KAJ1946958.1"/>
    <property type="molecule type" value="Genomic_DNA"/>
</dbReference>
<keyword evidence="2" id="KW-1185">Reference proteome</keyword>